<keyword evidence="5 8" id="KW-0819">tRNA processing</keyword>
<keyword evidence="6 8" id="KW-0548">Nucleotidyltransferase</keyword>
<dbReference type="CDD" id="cd11362">
    <property type="entry name" value="RNase_PH_bact"/>
    <property type="match status" value="1"/>
</dbReference>
<dbReference type="NCBIfam" id="TIGR01966">
    <property type="entry name" value="RNasePH"/>
    <property type="match status" value="1"/>
</dbReference>
<dbReference type="InterPro" id="IPR027408">
    <property type="entry name" value="PNPase/RNase_PH_dom_sf"/>
</dbReference>
<evidence type="ECO:0000256" key="4">
    <source>
        <dbReference type="ARBA" id="ARBA00022679"/>
    </source>
</evidence>
<name>A0A653I882_9BACL</name>
<evidence type="ECO:0000256" key="7">
    <source>
        <dbReference type="ARBA" id="ARBA00022884"/>
    </source>
</evidence>
<dbReference type="GO" id="GO:0031125">
    <property type="term" value="P:rRNA 3'-end processing"/>
    <property type="evidence" value="ECO:0007669"/>
    <property type="project" value="UniProtKB-ARBA"/>
</dbReference>
<dbReference type="InterPro" id="IPR015847">
    <property type="entry name" value="ExoRNase_PH_dom2"/>
</dbReference>
<dbReference type="GO" id="GO:0000175">
    <property type="term" value="F:3'-5'-RNA exonuclease activity"/>
    <property type="evidence" value="ECO:0007669"/>
    <property type="project" value="UniProtKB-UniRule"/>
</dbReference>
<dbReference type="InterPro" id="IPR050080">
    <property type="entry name" value="RNase_PH"/>
</dbReference>
<comment type="catalytic activity">
    <reaction evidence="8">
        <text>tRNA(n+1) + phosphate = tRNA(n) + a ribonucleoside 5'-diphosphate</text>
        <dbReference type="Rhea" id="RHEA:10628"/>
        <dbReference type="Rhea" id="RHEA-COMP:17343"/>
        <dbReference type="Rhea" id="RHEA-COMP:17344"/>
        <dbReference type="ChEBI" id="CHEBI:43474"/>
        <dbReference type="ChEBI" id="CHEBI:57930"/>
        <dbReference type="ChEBI" id="CHEBI:173114"/>
        <dbReference type="EC" id="2.7.7.56"/>
    </reaction>
</comment>
<organism evidence="11 12">
    <name type="scientific">Exiguobacterium oxidotolerans</name>
    <dbReference type="NCBI Taxonomy" id="223958"/>
    <lineage>
        <taxon>Bacteria</taxon>
        <taxon>Bacillati</taxon>
        <taxon>Bacillota</taxon>
        <taxon>Bacilli</taxon>
        <taxon>Bacillales</taxon>
        <taxon>Bacillales Family XII. Incertae Sedis</taxon>
        <taxon>Exiguobacterium</taxon>
    </lineage>
</organism>
<evidence type="ECO:0000259" key="9">
    <source>
        <dbReference type="Pfam" id="PF01138"/>
    </source>
</evidence>
<dbReference type="PROSITE" id="PS01277">
    <property type="entry name" value="RIBONUCLEASE_PH"/>
    <property type="match status" value="1"/>
</dbReference>
<keyword evidence="12" id="KW-1185">Reference proteome</keyword>
<dbReference type="EC" id="2.7.7.56" evidence="8"/>
<dbReference type="InterPro" id="IPR036345">
    <property type="entry name" value="ExoRNase_PH_dom2_sf"/>
</dbReference>
<proteinExistence type="inferred from homology"/>
<dbReference type="InterPro" id="IPR020568">
    <property type="entry name" value="Ribosomal_Su5_D2-typ_SF"/>
</dbReference>
<evidence type="ECO:0000256" key="3">
    <source>
        <dbReference type="ARBA" id="ARBA00022555"/>
    </source>
</evidence>
<evidence type="ECO:0000256" key="2">
    <source>
        <dbReference type="ARBA" id="ARBA00022552"/>
    </source>
</evidence>
<comment type="similarity">
    <text evidence="1 8">Belongs to the RNase PH family.</text>
</comment>
<evidence type="ECO:0000313" key="12">
    <source>
        <dbReference type="Proteomes" id="UP000439752"/>
    </source>
</evidence>
<dbReference type="Proteomes" id="UP000439752">
    <property type="component" value="Unassembled WGS sequence"/>
</dbReference>
<protein>
    <recommendedName>
        <fullName evidence="8">Ribonuclease PH</fullName>
        <shortName evidence="8">RNase PH</shortName>
        <ecNumber evidence="8">2.7.7.56</ecNumber>
    </recommendedName>
    <alternativeName>
        <fullName evidence="8">tRNA nucleotidyltransferase</fullName>
    </alternativeName>
</protein>
<dbReference type="GO" id="GO:0000049">
    <property type="term" value="F:tRNA binding"/>
    <property type="evidence" value="ECO:0007669"/>
    <property type="project" value="UniProtKB-UniRule"/>
</dbReference>
<dbReference type="PANTHER" id="PTHR11953">
    <property type="entry name" value="EXOSOME COMPLEX COMPONENT"/>
    <property type="match status" value="1"/>
</dbReference>
<feature type="binding site" evidence="8">
    <location>
        <position position="86"/>
    </location>
    <ligand>
        <name>phosphate</name>
        <dbReference type="ChEBI" id="CHEBI:43474"/>
        <note>substrate</note>
    </ligand>
</feature>
<dbReference type="InterPro" id="IPR002381">
    <property type="entry name" value="RNase_PH_bac-type"/>
</dbReference>
<evidence type="ECO:0000256" key="1">
    <source>
        <dbReference type="ARBA" id="ARBA00006678"/>
    </source>
</evidence>
<evidence type="ECO:0000256" key="6">
    <source>
        <dbReference type="ARBA" id="ARBA00022695"/>
    </source>
</evidence>
<feature type="domain" description="Exoribonuclease phosphorolytic" evidence="10">
    <location>
        <begin position="159"/>
        <end position="224"/>
    </location>
</feature>
<evidence type="ECO:0000256" key="5">
    <source>
        <dbReference type="ARBA" id="ARBA00022694"/>
    </source>
</evidence>
<dbReference type="Pfam" id="PF01138">
    <property type="entry name" value="RNase_PH"/>
    <property type="match status" value="1"/>
</dbReference>
<dbReference type="GO" id="GO:0009022">
    <property type="term" value="F:tRNA nucleotidyltransferase activity"/>
    <property type="evidence" value="ECO:0007669"/>
    <property type="project" value="UniProtKB-UniRule"/>
</dbReference>
<evidence type="ECO:0000313" key="11">
    <source>
        <dbReference type="EMBL" id="VWX35060.1"/>
    </source>
</evidence>
<dbReference type="RefSeq" id="WP_159173050.1">
    <property type="nucleotide sequence ID" value="NZ_LR732311.1"/>
</dbReference>
<feature type="binding site" evidence="8">
    <location>
        <begin position="124"/>
        <end position="126"/>
    </location>
    <ligand>
        <name>phosphate</name>
        <dbReference type="ChEBI" id="CHEBI:43474"/>
        <note>substrate</note>
    </ligand>
</feature>
<dbReference type="InterPro" id="IPR018336">
    <property type="entry name" value="RNase_PH_CS"/>
</dbReference>
<reference evidence="11 12" key="1">
    <citation type="submission" date="2019-10" db="EMBL/GenBank/DDBJ databases">
        <authorList>
            <person name="Karimi E."/>
        </authorList>
    </citation>
    <scope>NUCLEOTIDE SEQUENCE [LARGE SCALE GENOMIC DNA]</scope>
    <source>
        <strain evidence="11">Exiguobacterium sp. 9Y</strain>
    </source>
</reference>
<accession>A0A653I882</accession>
<dbReference type="SUPFAM" id="SSF55666">
    <property type="entry name" value="Ribonuclease PH domain 2-like"/>
    <property type="match status" value="1"/>
</dbReference>
<dbReference type="GO" id="GO:0016075">
    <property type="term" value="P:rRNA catabolic process"/>
    <property type="evidence" value="ECO:0007669"/>
    <property type="project" value="UniProtKB-UniRule"/>
</dbReference>
<evidence type="ECO:0000256" key="8">
    <source>
        <dbReference type="HAMAP-Rule" id="MF_00564"/>
    </source>
</evidence>
<evidence type="ECO:0000259" key="10">
    <source>
        <dbReference type="Pfam" id="PF03725"/>
    </source>
</evidence>
<comment type="function">
    <text evidence="8">Phosphorolytic 3'-5' exoribonuclease that plays an important role in tRNA 3'-end maturation. Removes nucleotide residues following the 3'-CCA terminus of tRNAs; can also add nucleotides to the ends of RNA molecules by using nucleoside diphosphates as substrates, but this may not be physiologically important. Probably plays a role in initiation of 16S rRNA degradation (leading to ribosome degradation) during starvation.</text>
</comment>
<dbReference type="PANTHER" id="PTHR11953:SF0">
    <property type="entry name" value="EXOSOME COMPLEX COMPONENT RRP41"/>
    <property type="match status" value="1"/>
</dbReference>
<sequence>MRIDQRESATMRVIAFETNVNKHAEGSILVSVGDTRVLCTATVEEKIPPFLRGKRQGWINAEYAMLPRATAQRTARESVRGKQTGRTMEIQRLISRALRAVVDLEKLGERTVWIDCDVIQADGGTRTAAITGGFLALVLAVDGLIQSGKLTDTPIKEGIAAVSIGKVGQELLLDLCYEEDAAADVDLNLVMTSSGKIVEMQATGEEATFSKREMLDMLELGEKGIEELLRAGQDALGASWWYVGEEVGEHR</sequence>
<dbReference type="HAMAP" id="MF_00564">
    <property type="entry name" value="RNase_PH"/>
    <property type="match status" value="1"/>
</dbReference>
<dbReference type="AlphaFoldDB" id="A0A653I882"/>
<dbReference type="GO" id="GO:0008033">
    <property type="term" value="P:tRNA processing"/>
    <property type="evidence" value="ECO:0007669"/>
    <property type="project" value="UniProtKB-UniRule"/>
</dbReference>
<dbReference type="EMBL" id="CABWKQ010000013">
    <property type="protein sequence ID" value="VWX35060.1"/>
    <property type="molecule type" value="Genomic_DNA"/>
</dbReference>
<comment type="subunit">
    <text evidence="8">Homohexameric ring arranged as a trimer of dimers.</text>
</comment>
<keyword evidence="3 8" id="KW-0820">tRNA-binding</keyword>
<keyword evidence="7" id="KW-0694">RNA-binding</keyword>
<dbReference type="FunFam" id="3.30.230.70:FF:000003">
    <property type="entry name" value="Ribonuclease PH"/>
    <property type="match status" value="1"/>
</dbReference>
<dbReference type="Gene3D" id="3.30.230.70">
    <property type="entry name" value="GHMP Kinase, N-terminal domain"/>
    <property type="match status" value="1"/>
</dbReference>
<gene>
    <name evidence="8 11" type="primary">rph</name>
    <name evidence="11" type="ORF">EXIGUO9Y_200031</name>
</gene>
<keyword evidence="2 8" id="KW-0698">rRNA processing</keyword>
<dbReference type="Pfam" id="PF03725">
    <property type="entry name" value="RNase_PH_C"/>
    <property type="match status" value="1"/>
</dbReference>
<feature type="domain" description="Exoribonuclease phosphorolytic" evidence="9">
    <location>
        <begin position="11"/>
        <end position="140"/>
    </location>
</feature>
<dbReference type="SUPFAM" id="SSF54211">
    <property type="entry name" value="Ribosomal protein S5 domain 2-like"/>
    <property type="match status" value="1"/>
</dbReference>
<dbReference type="InterPro" id="IPR001247">
    <property type="entry name" value="ExoRNase_PH_dom1"/>
</dbReference>
<keyword evidence="4 8" id="KW-0808">Transferase</keyword>